<dbReference type="Pfam" id="PF05100">
    <property type="entry name" value="Phage_tail_L"/>
    <property type="match status" value="1"/>
</dbReference>
<dbReference type="GO" id="GO:0030430">
    <property type="term" value="C:host cell cytoplasm"/>
    <property type="evidence" value="ECO:0007669"/>
    <property type="project" value="InterPro"/>
</dbReference>
<name>A0A2I5HG22_SALDZ</name>
<proteinExistence type="predicted"/>
<evidence type="ECO:0000313" key="2">
    <source>
        <dbReference type="Proteomes" id="UP000230639"/>
    </source>
</evidence>
<sequence>MQDIPQSTLNETTKTEQSARIDLWEFDLTPIGGERYFFCNELNEKGEPVTWQNRQYQPYPVKGSGFEMKGKGASNRPSIEVSNLFGLVTGIAEDLNSLVGSRVYRRQVYSKFLDAVNFTAGNPNADPEQEIVMFYIVEQLSALNAKGAKFTLASPVEADGAVIPARTMLATPDGFPSIGKLSR</sequence>
<dbReference type="GO" id="GO:0051536">
    <property type="term" value="F:iron-sulfur cluster binding"/>
    <property type="evidence" value="ECO:0007669"/>
    <property type="project" value="InterPro"/>
</dbReference>
<organism evidence="1 2">
    <name type="scientific">Salmonella diarizonae</name>
    <dbReference type="NCBI Taxonomy" id="59204"/>
    <lineage>
        <taxon>Bacteria</taxon>
        <taxon>Pseudomonadati</taxon>
        <taxon>Pseudomonadota</taxon>
        <taxon>Gammaproteobacteria</taxon>
        <taxon>Enterobacterales</taxon>
        <taxon>Enterobacteriaceae</taxon>
        <taxon>Salmonella</taxon>
    </lineage>
</organism>
<dbReference type="Proteomes" id="UP000230639">
    <property type="component" value="Chromosome"/>
</dbReference>
<protein>
    <submittedName>
        <fullName evidence="1">Phage minor tail protein L</fullName>
    </submittedName>
</protein>
<accession>A0A2I5HG22</accession>
<dbReference type="AlphaFoldDB" id="A0A2I5HG22"/>
<reference evidence="1 2" key="1">
    <citation type="submission" date="2017-09" db="EMBL/GenBank/DDBJ databases">
        <title>Complete genome of Salmonella enterica subsp. diarizonae isolated from stool of a patient with bacterial enteropathy.</title>
        <authorList>
            <person name="Zhou J."/>
            <person name="Chen Q."/>
            <person name="Guo L."/>
            <person name="Fan J."/>
        </authorList>
    </citation>
    <scope>NUCLEOTIDE SEQUENCE [LARGE SCALE GENOMIC DNA]</scope>
    <source>
        <strain evidence="1 2">HZS154</strain>
    </source>
</reference>
<dbReference type="InterPro" id="IPR006487">
    <property type="entry name" value="Phage_lambda_L"/>
</dbReference>
<dbReference type="EMBL" id="CP023345">
    <property type="protein sequence ID" value="ATW54452.1"/>
    <property type="molecule type" value="Genomic_DNA"/>
</dbReference>
<evidence type="ECO:0000313" key="1">
    <source>
        <dbReference type="EMBL" id="ATW54452.1"/>
    </source>
</evidence>
<dbReference type="NCBIfam" id="TIGR01600">
    <property type="entry name" value="phage_tail_L"/>
    <property type="match status" value="1"/>
</dbReference>
<gene>
    <name evidence="1" type="ORF">CNQ75_07890</name>
</gene>
<dbReference type="GO" id="GO:0046718">
    <property type="term" value="P:symbiont entry into host cell"/>
    <property type="evidence" value="ECO:0007669"/>
    <property type="project" value="InterPro"/>
</dbReference>